<comment type="caution">
    <text evidence="2">The sequence shown here is derived from an EMBL/GenBank/DDBJ whole genome shotgun (WGS) entry which is preliminary data.</text>
</comment>
<name>A0A2U1LQ31_ARTAN</name>
<dbReference type="STRING" id="35608.A0A2U1LQ31"/>
<protein>
    <submittedName>
        <fullName evidence="2">Uncharacterized protein</fullName>
    </submittedName>
</protein>
<proteinExistence type="predicted"/>
<keyword evidence="3" id="KW-1185">Reference proteome</keyword>
<dbReference type="AlphaFoldDB" id="A0A2U1LQ31"/>
<evidence type="ECO:0000256" key="1">
    <source>
        <dbReference type="ARBA" id="ARBA00023002"/>
    </source>
</evidence>
<dbReference type="Gene3D" id="3.60.130.10">
    <property type="entry name" value="Clavaminate synthase-like"/>
    <property type="match status" value="1"/>
</dbReference>
<evidence type="ECO:0000313" key="3">
    <source>
        <dbReference type="Proteomes" id="UP000245207"/>
    </source>
</evidence>
<sequence>MDKPLPAQVLYDCIKTLEEEYVTILLKKGDVLLIDNLEVLHSRRPMVNSQINTRRALASICK</sequence>
<dbReference type="SUPFAM" id="SSF51197">
    <property type="entry name" value="Clavaminate synthase-like"/>
    <property type="match status" value="1"/>
</dbReference>
<dbReference type="GO" id="GO:0016491">
    <property type="term" value="F:oxidoreductase activity"/>
    <property type="evidence" value="ECO:0007669"/>
    <property type="project" value="UniProtKB-KW"/>
</dbReference>
<dbReference type="OrthoDB" id="408743at2759"/>
<dbReference type="InterPro" id="IPR042098">
    <property type="entry name" value="TauD-like_sf"/>
</dbReference>
<accession>A0A2U1LQ31</accession>
<reference evidence="2 3" key="1">
    <citation type="journal article" date="2018" name="Mol. Plant">
        <title>The genome of Artemisia annua provides insight into the evolution of Asteraceae family and artemisinin biosynthesis.</title>
        <authorList>
            <person name="Shen Q."/>
            <person name="Zhang L."/>
            <person name="Liao Z."/>
            <person name="Wang S."/>
            <person name="Yan T."/>
            <person name="Shi P."/>
            <person name="Liu M."/>
            <person name="Fu X."/>
            <person name="Pan Q."/>
            <person name="Wang Y."/>
            <person name="Lv Z."/>
            <person name="Lu X."/>
            <person name="Zhang F."/>
            <person name="Jiang W."/>
            <person name="Ma Y."/>
            <person name="Chen M."/>
            <person name="Hao X."/>
            <person name="Li L."/>
            <person name="Tang Y."/>
            <person name="Lv G."/>
            <person name="Zhou Y."/>
            <person name="Sun X."/>
            <person name="Brodelius P.E."/>
            <person name="Rose J.K.C."/>
            <person name="Tang K."/>
        </authorList>
    </citation>
    <scope>NUCLEOTIDE SEQUENCE [LARGE SCALE GENOMIC DNA]</scope>
    <source>
        <strain evidence="3">cv. Huhao1</strain>
        <tissue evidence="2">Leaf</tissue>
    </source>
</reference>
<gene>
    <name evidence="2" type="ORF">CTI12_AA467550</name>
</gene>
<dbReference type="EMBL" id="PKPP01008288">
    <property type="protein sequence ID" value="PWA51091.1"/>
    <property type="molecule type" value="Genomic_DNA"/>
</dbReference>
<evidence type="ECO:0000313" key="2">
    <source>
        <dbReference type="EMBL" id="PWA51091.1"/>
    </source>
</evidence>
<organism evidence="2 3">
    <name type="scientific">Artemisia annua</name>
    <name type="common">Sweet wormwood</name>
    <dbReference type="NCBI Taxonomy" id="35608"/>
    <lineage>
        <taxon>Eukaryota</taxon>
        <taxon>Viridiplantae</taxon>
        <taxon>Streptophyta</taxon>
        <taxon>Embryophyta</taxon>
        <taxon>Tracheophyta</taxon>
        <taxon>Spermatophyta</taxon>
        <taxon>Magnoliopsida</taxon>
        <taxon>eudicotyledons</taxon>
        <taxon>Gunneridae</taxon>
        <taxon>Pentapetalae</taxon>
        <taxon>asterids</taxon>
        <taxon>campanulids</taxon>
        <taxon>Asterales</taxon>
        <taxon>Asteraceae</taxon>
        <taxon>Asteroideae</taxon>
        <taxon>Anthemideae</taxon>
        <taxon>Artemisiinae</taxon>
        <taxon>Artemisia</taxon>
    </lineage>
</organism>
<keyword evidence="1" id="KW-0560">Oxidoreductase</keyword>
<dbReference type="Proteomes" id="UP000245207">
    <property type="component" value="Unassembled WGS sequence"/>
</dbReference>